<feature type="compositionally biased region" description="Polar residues" evidence="1">
    <location>
        <begin position="162"/>
        <end position="172"/>
    </location>
</feature>
<feature type="compositionally biased region" description="Basic and acidic residues" evidence="1">
    <location>
        <begin position="522"/>
        <end position="537"/>
    </location>
</feature>
<comment type="caution">
    <text evidence="2">The sequence shown here is derived from an EMBL/GenBank/DDBJ whole genome shotgun (WGS) entry which is preliminary data.</text>
</comment>
<feature type="compositionally biased region" description="Low complexity" evidence="1">
    <location>
        <begin position="173"/>
        <end position="185"/>
    </location>
</feature>
<feature type="compositionally biased region" description="Basic and acidic residues" evidence="1">
    <location>
        <begin position="107"/>
        <end position="124"/>
    </location>
</feature>
<feature type="compositionally biased region" description="Basic and acidic residues" evidence="1">
    <location>
        <begin position="567"/>
        <end position="576"/>
    </location>
</feature>
<keyword evidence="3" id="KW-1185">Reference proteome</keyword>
<dbReference type="Proteomes" id="UP000723463">
    <property type="component" value="Unassembled WGS sequence"/>
</dbReference>
<dbReference type="EMBL" id="JAAAXW010000003">
    <property type="protein sequence ID" value="KAF9551649.1"/>
    <property type="molecule type" value="Genomic_DNA"/>
</dbReference>
<feature type="region of interest" description="Disordered" evidence="1">
    <location>
        <begin position="162"/>
        <end position="190"/>
    </location>
</feature>
<feature type="compositionally biased region" description="Polar residues" evidence="1">
    <location>
        <begin position="78"/>
        <end position="105"/>
    </location>
</feature>
<feature type="region of interest" description="Disordered" evidence="1">
    <location>
        <begin position="630"/>
        <end position="657"/>
    </location>
</feature>
<evidence type="ECO:0000313" key="3">
    <source>
        <dbReference type="Proteomes" id="UP000723463"/>
    </source>
</evidence>
<accession>A0A9P6K911</accession>
<protein>
    <submittedName>
        <fullName evidence="2">Uncharacterized protein</fullName>
    </submittedName>
</protein>
<proteinExistence type="predicted"/>
<sequence length="716" mass="80050">MAMKQQSTPFQLRNPYRLDRPNFDALDVVETALAEEEEAHRLHLLQQQYHSNSATGTVSTVQRPLPPQPTVPQQQQQKHSSSTTFEDDNNQQPAWNGINRVSNSIKRIKDFQRKNSIKDSERRQLKQQAKKQQQQQQQQQVVLGSEALPEYHPSYFSNSWLQPKGSTLPLTKQQQQQRQQRAQQQSPLPIPSITITHHIDTHSELTFERHVEWLTQTALWWDMPVVHLYPAPESPASLEYVETAASRFGSWVNFVKIPPGEDSRLGPATLAIKSANRGRVKGSRAKITSAKETTTPEEDDALVEGGMVMGHARKTSTSSAASSSIYNPSRNVDPVVGYVFVGSADEQAQYSQVFETMERLYPMIEIRYINSFEPQNLQSRQQQELREDPCLHSLSWVHYWSAAKESQVLQSRIVNEVVRVRPMWVNNELLHRNYSPPPQFSTLLSTAATGSVDDDANVIPECLSPCPEAISPSPSVYIGSSGDGDGNENSGDGQSLEEALQGVPSSVSIETLDLESDSVVTDEPRRHSTPRDNRSDYDQETTPDLCTVEFDLHGLSKRRPTLSRTQSSHDIRHDGGYSKSPSSSHRRSKKSRSSSSTASGHKNENNNDETTGYRRSVSTPLLLLTKDTSLSRAQSTTQQHHHQYHLDKMNSSPDNDTNMSPPPFLMASYSSSTSNLSSSTSSMTTGSMGFGHRLAGFAQRLGVYRVRGSALMVVDL</sequence>
<feature type="compositionally biased region" description="Low complexity" evidence="1">
    <location>
        <begin position="126"/>
        <end position="140"/>
    </location>
</feature>
<feature type="region of interest" description="Disordered" evidence="1">
    <location>
        <begin position="54"/>
        <end position="141"/>
    </location>
</feature>
<name>A0A9P6K911_9FUNG</name>
<feature type="region of interest" description="Disordered" evidence="1">
    <location>
        <begin position="557"/>
        <end position="616"/>
    </location>
</feature>
<evidence type="ECO:0000313" key="2">
    <source>
        <dbReference type="EMBL" id="KAF9551649.1"/>
    </source>
</evidence>
<gene>
    <name evidence="2" type="ORF">EC957_006542</name>
</gene>
<feature type="region of interest" description="Disordered" evidence="1">
    <location>
        <begin position="473"/>
        <end position="542"/>
    </location>
</feature>
<organism evidence="2 3">
    <name type="scientific">Mortierella hygrophila</name>
    <dbReference type="NCBI Taxonomy" id="979708"/>
    <lineage>
        <taxon>Eukaryota</taxon>
        <taxon>Fungi</taxon>
        <taxon>Fungi incertae sedis</taxon>
        <taxon>Mucoromycota</taxon>
        <taxon>Mortierellomycotina</taxon>
        <taxon>Mortierellomycetes</taxon>
        <taxon>Mortierellales</taxon>
        <taxon>Mortierellaceae</taxon>
        <taxon>Mortierella</taxon>
    </lineage>
</organism>
<evidence type="ECO:0000256" key="1">
    <source>
        <dbReference type="SAM" id="MobiDB-lite"/>
    </source>
</evidence>
<dbReference type="AlphaFoldDB" id="A0A9P6K911"/>
<reference evidence="2" key="1">
    <citation type="journal article" date="2020" name="Fungal Divers.">
        <title>Resolving the Mortierellaceae phylogeny through synthesis of multi-gene phylogenetics and phylogenomics.</title>
        <authorList>
            <person name="Vandepol N."/>
            <person name="Liber J."/>
            <person name="Desiro A."/>
            <person name="Na H."/>
            <person name="Kennedy M."/>
            <person name="Barry K."/>
            <person name="Grigoriev I.V."/>
            <person name="Miller A.N."/>
            <person name="O'Donnell K."/>
            <person name="Stajich J.E."/>
            <person name="Bonito G."/>
        </authorList>
    </citation>
    <scope>NUCLEOTIDE SEQUENCE</scope>
    <source>
        <strain evidence="2">NRRL 2591</strain>
    </source>
</reference>